<dbReference type="InterPro" id="IPR018244">
    <property type="entry name" value="Allrgn_V5/Tpx1_CS"/>
</dbReference>
<gene>
    <name evidence="3" type="ORF">ZIOFF_034429</name>
</gene>
<dbReference type="PROSITE" id="PS01010">
    <property type="entry name" value="CRISP_2"/>
    <property type="match status" value="1"/>
</dbReference>
<dbReference type="OrthoDB" id="337038at2759"/>
<dbReference type="InterPro" id="IPR001283">
    <property type="entry name" value="CRISP-related"/>
</dbReference>
<dbReference type="Pfam" id="PF00188">
    <property type="entry name" value="CAP"/>
    <property type="match status" value="1"/>
</dbReference>
<dbReference type="PROSITE" id="PS01009">
    <property type="entry name" value="CRISP_1"/>
    <property type="match status" value="1"/>
</dbReference>
<dbReference type="FunFam" id="3.40.33.10:FF:000004">
    <property type="entry name" value="CAP, cysteine-rich secretory protein, antigen 5"/>
    <property type="match status" value="1"/>
</dbReference>
<evidence type="ECO:0000256" key="1">
    <source>
        <dbReference type="SAM" id="SignalP"/>
    </source>
</evidence>
<accession>A0A8J5GS99</accession>
<dbReference type="SMART" id="SM00198">
    <property type="entry name" value="SCP"/>
    <property type="match status" value="1"/>
</dbReference>
<dbReference type="InterPro" id="IPR014044">
    <property type="entry name" value="CAP_dom"/>
</dbReference>
<protein>
    <recommendedName>
        <fullName evidence="2">SCP domain-containing protein</fullName>
    </recommendedName>
</protein>
<dbReference type="CDD" id="cd05381">
    <property type="entry name" value="CAP_PR-1"/>
    <property type="match status" value="1"/>
</dbReference>
<proteinExistence type="predicted"/>
<dbReference type="AlphaFoldDB" id="A0A8J5GS99"/>
<dbReference type="Proteomes" id="UP000734854">
    <property type="component" value="Unassembled WGS sequence"/>
</dbReference>
<sequence length="217" mass="24081">MEQSPSPSRLSFLLLLLLLPLSFAVEVPSPPSSGKGNAPVNGGRVCENFTVPIVGGISLCITPKSRPPPPTLSSYFERRSVREFLLAHNRVRGALREKPLQWDRNLARFARRWANQRRRNCDMVHSMGPYGENLFWGGAGADWTAVQAVEEWAKEAEDYDRDSNECAPGKMCGHFTQLVWNETDKVGCALVNCIKGGVIITCNYDPPGNYVGESPFQ</sequence>
<evidence type="ECO:0000313" key="3">
    <source>
        <dbReference type="EMBL" id="KAG6509040.1"/>
    </source>
</evidence>
<name>A0A8J5GS99_ZINOF</name>
<feature type="domain" description="SCP" evidence="2">
    <location>
        <begin position="79"/>
        <end position="212"/>
    </location>
</feature>
<dbReference type="EMBL" id="JACMSC010000009">
    <property type="protein sequence ID" value="KAG6509040.1"/>
    <property type="molecule type" value="Genomic_DNA"/>
</dbReference>
<evidence type="ECO:0000259" key="2">
    <source>
        <dbReference type="SMART" id="SM00198"/>
    </source>
</evidence>
<organism evidence="3 4">
    <name type="scientific">Zingiber officinale</name>
    <name type="common">Ginger</name>
    <name type="synonym">Amomum zingiber</name>
    <dbReference type="NCBI Taxonomy" id="94328"/>
    <lineage>
        <taxon>Eukaryota</taxon>
        <taxon>Viridiplantae</taxon>
        <taxon>Streptophyta</taxon>
        <taxon>Embryophyta</taxon>
        <taxon>Tracheophyta</taxon>
        <taxon>Spermatophyta</taxon>
        <taxon>Magnoliopsida</taxon>
        <taxon>Liliopsida</taxon>
        <taxon>Zingiberales</taxon>
        <taxon>Zingiberaceae</taxon>
        <taxon>Zingiber</taxon>
    </lineage>
</organism>
<feature type="chain" id="PRO_5035162645" description="SCP domain-containing protein" evidence="1">
    <location>
        <begin position="25"/>
        <end position="217"/>
    </location>
</feature>
<reference evidence="3 4" key="1">
    <citation type="submission" date="2020-08" db="EMBL/GenBank/DDBJ databases">
        <title>Plant Genome Project.</title>
        <authorList>
            <person name="Zhang R.-G."/>
        </authorList>
    </citation>
    <scope>NUCLEOTIDE SEQUENCE [LARGE SCALE GENOMIC DNA]</scope>
    <source>
        <tissue evidence="3">Rhizome</tissue>
    </source>
</reference>
<keyword evidence="1" id="KW-0732">Signal</keyword>
<keyword evidence="4" id="KW-1185">Reference proteome</keyword>
<feature type="signal peptide" evidence="1">
    <location>
        <begin position="1"/>
        <end position="24"/>
    </location>
</feature>
<comment type="caution">
    <text evidence="3">The sequence shown here is derived from an EMBL/GenBank/DDBJ whole genome shotgun (WGS) entry which is preliminary data.</text>
</comment>
<dbReference type="GO" id="GO:0005576">
    <property type="term" value="C:extracellular region"/>
    <property type="evidence" value="ECO:0007669"/>
    <property type="project" value="InterPro"/>
</dbReference>
<dbReference type="PANTHER" id="PTHR10334">
    <property type="entry name" value="CYSTEINE-RICH SECRETORY PROTEIN-RELATED"/>
    <property type="match status" value="1"/>
</dbReference>
<evidence type="ECO:0000313" key="4">
    <source>
        <dbReference type="Proteomes" id="UP000734854"/>
    </source>
</evidence>